<keyword evidence="3 7" id="KW-0812">Transmembrane</keyword>
<dbReference type="InterPro" id="IPR036721">
    <property type="entry name" value="RCK_C_sf"/>
</dbReference>
<evidence type="ECO:0000256" key="2">
    <source>
        <dbReference type="ARBA" id="ARBA00022448"/>
    </source>
</evidence>
<protein>
    <submittedName>
        <fullName evidence="9">Citrate transporter</fullName>
    </submittedName>
</protein>
<dbReference type="PROSITE" id="PS51202">
    <property type="entry name" value="RCK_C"/>
    <property type="match status" value="2"/>
</dbReference>
<feature type="transmembrane region" description="Helical" evidence="7">
    <location>
        <begin position="415"/>
        <end position="438"/>
    </location>
</feature>
<feature type="domain" description="RCK C-terminal" evidence="8">
    <location>
        <begin position="314"/>
        <end position="398"/>
    </location>
</feature>
<keyword evidence="10" id="KW-1185">Reference proteome</keyword>
<feature type="transmembrane region" description="Helical" evidence="7">
    <location>
        <begin position="101"/>
        <end position="125"/>
    </location>
</feature>
<comment type="caution">
    <text evidence="9">The sequence shown here is derived from an EMBL/GenBank/DDBJ whole genome shotgun (WGS) entry which is preliminary data.</text>
</comment>
<dbReference type="Pfam" id="PF02080">
    <property type="entry name" value="TrkA_C"/>
    <property type="match status" value="2"/>
</dbReference>
<reference evidence="9 10" key="1">
    <citation type="submission" date="2019-02" db="EMBL/GenBank/DDBJ databases">
        <title>Deep-cultivation of Planctomycetes and their phenomic and genomic characterization uncovers novel biology.</title>
        <authorList>
            <person name="Wiegand S."/>
            <person name="Jogler M."/>
            <person name="Boedeker C."/>
            <person name="Pinto D."/>
            <person name="Vollmers J."/>
            <person name="Rivas-Marin E."/>
            <person name="Kohn T."/>
            <person name="Peeters S.H."/>
            <person name="Heuer A."/>
            <person name="Rast P."/>
            <person name="Oberbeckmann S."/>
            <person name="Bunk B."/>
            <person name="Jeske O."/>
            <person name="Meyerdierks A."/>
            <person name="Storesund J.E."/>
            <person name="Kallscheuer N."/>
            <person name="Luecker S."/>
            <person name="Lage O.M."/>
            <person name="Pohl T."/>
            <person name="Merkel B.J."/>
            <person name="Hornburger P."/>
            <person name="Mueller R.-W."/>
            <person name="Bruemmer F."/>
            <person name="Labrenz M."/>
            <person name="Spormann A.M."/>
            <person name="Op Den Camp H."/>
            <person name="Overmann J."/>
            <person name="Amann R."/>
            <person name="Jetten M.S.M."/>
            <person name="Mascher T."/>
            <person name="Medema M.H."/>
            <person name="Devos D.P."/>
            <person name="Kaster A.-K."/>
            <person name="Ovreas L."/>
            <person name="Rohde M."/>
            <person name="Galperin M.Y."/>
            <person name="Jogler C."/>
        </authorList>
    </citation>
    <scope>NUCLEOTIDE SEQUENCE [LARGE SCALE GENOMIC DNA]</scope>
    <source>
        <strain evidence="9 10">Pla111</strain>
    </source>
</reference>
<feature type="transmembrane region" description="Helical" evidence="7">
    <location>
        <begin position="191"/>
        <end position="210"/>
    </location>
</feature>
<comment type="subcellular location">
    <subcellularLocation>
        <location evidence="1">Membrane</location>
        <topology evidence="1">Multi-pass membrane protein</topology>
    </subcellularLocation>
</comment>
<dbReference type="SUPFAM" id="SSF116726">
    <property type="entry name" value="TrkA C-terminal domain-like"/>
    <property type="match status" value="2"/>
</dbReference>
<dbReference type="Pfam" id="PF03600">
    <property type="entry name" value="CitMHS"/>
    <property type="match status" value="1"/>
</dbReference>
<dbReference type="GO" id="GO:0005886">
    <property type="term" value="C:plasma membrane"/>
    <property type="evidence" value="ECO:0007669"/>
    <property type="project" value="TreeGrafter"/>
</dbReference>
<dbReference type="PROSITE" id="PS01271">
    <property type="entry name" value="NA_SULFATE"/>
    <property type="match status" value="1"/>
</dbReference>
<feature type="domain" description="RCK C-terminal" evidence="8">
    <location>
        <begin position="221"/>
        <end position="306"/>
    </location>
</feature>
<evidence type="ECO:0000259" key="8">
    <source>
        <dbReference type="PROSITE" id="PS51202"/>
    </source>
</evidence>
<dbReference type="Proteomes" id="UP000318995">
    <property type="component" value="Unassembled WGS sequence"/>
</dbReference>
<dbReference type="PANTHER" id="PTHR43652">
    <property type="entry name" value="BASIC AMINO ACID ANTIPORTER YFCC-RELATED"/>
    <property type="match status" value="1"/>
</dbReference>
<name>A0A5C5WAY9_9BACT</name>
<accession>A0A5C5WAY9</accession>
<feature type="transmembrane region" description="Helical" evidence="7">
    <location>
        <begin position="480"/>
        <end position="503"/>
    </location>
</feature>
<sequence length="627" mass="66249">MLATGEPLSLAGGLSILTVTLVFVVVMTRRNAPVDLLVLAGVTLLALAGVVSFAEAYAGFASAPVLLIAALFAAAAGLRTTGALDWVGARLLGNAKTEREALFRLLLVPPVSAFVLNTPLVAMLAPVVIDWCRSRGVSPSRLLIPLSYLTILGGVITVIGTSTLLVCNAQLTQLAQAMPEQAADVREIGLFEITAVGLPLAAIGGAYLMLVAPRLLPDRRDLLSDFGDRRREYLVEMMVQPSCPLIGKSIEEAGLRRLPGLFLVEIDRGDEVITPVEPTDLIVSHDRMVFTGVVTTIADLERIPGLVPAADLTYEFQPAARTQRVLAEAVLSRTSPLIGRTVREANFRQRYNAAIVAVHRSGARLSEKIGEIRLEAGDTLLVQTRSSFVDAHRNNRDFFLVSQVGNSSARRHDRALLAGGLFLVLIAWLVITSLAKLLDEPPAWMMSASGPVAAIAVVIAMVGARCLTTSQARNAIDLQVLITIAGAMGLGASLQASGAATWLAEGVVAGVQALPISPATAPWVLLAAIYLLSMLMTEAITNVAVATIMIPLSVSVAVAGQLSPRPFIIAVAIAASLSFATPIGYQTNLMVMGPGGYQPRDYLRVGGPMTLILATVAITLIGMIWGF</sequence>
<dbReference type="InterPro" id="IPR031312">
    <property type="entry name" value="Na/sul_symport_CS"/>
</dbReference>
<dbReference type="GO" id="GO:0006813">
    <property type="term" value="P:potassium ion transport"/>
    <property type="evidence" value="ECO:0007669"/>
    <property type="project" value="InterPro"/>
</dbReference>
<evidence type="ECO:0000256" key="3">
    <source>
        <dbReference type="ARBA" id="ARBA00022692"/>
    </source>
</evidence>
<feature type="transmembrane region" description="Helical" evidence="7">
    <location>
        <begin position="509"/>
        <end position="532"/>
    </location>
</feature>
<dbReference type="InterPro" id="IPR004680">
    <property type="entry name" value="Cit_transptr-like_dom"/>
</dbReference>
<evidence type="ECO:0000256" key="6">
    <source>
        <dbReference type="ARBA" id="ARBA00023136"/>
    </source>
</evidence>
<dbReference type="Gene3D" id="3.30.70.1450">
    <property type="entry name" value="Regulator of K+ conductance, C-terminal domain"/>
    <property type="match status" value="2"/>
</dbReference>
<evidence type="ECO:0000256" key="1">
    <source>
        <dbReference type="ARBA" id="ARBA00004141"/>
    </source>
</evidence>
<feature type="transmembrane region" description="Helical" evidence="7">
    <location>
        <begin position="34"/>
        <end position="54"/>
    </location>
</feature>
<organism evidence="9 10">
    <name type="scientific">Botrimarina hoheduenensis</name>
    <dbReference type="NCBI Taxonomy" id="2528000"/>
    <lineage>
        <taxon>Bacteria</taxon>
        <taxon>Pseudomonadati</taxon>
        <taxon>Planctomycetota</taxon>
        <taxon>Planctomycetia</taxon>
        <taxon>Pirellulales</taxon>
        <taxon>Lacipirellulaceae</taxon>
        <taxon>Botrimarina</taxon>
    </lineage>
</organism>
<dbReference type="InterPro" id="IPR051679">
    <property type="entry name" value="DASS-Related_Transporters"/>
</dbReference>
<dbReference type="InterPro" id="IPR006037">
    <property type="entry name" value="RCK_C"/>
</dbReference>
<feature type="transmembrane region" description="Helical" evidence="7">
    <location>
        <begin position="605"/>
        <end position="625"/>
    </location>
</feature>
<evidence type="ECO:0000256" key="5">
    <source>
        <dbReference type="ARBA" id="ARBA00022989"/>
    </source>
</evidence>
<feature type="transmembrane region" description="Helical" evidence="7">
    <location>
        <begin position="539"/>
        <end position="560"/>
    </location>
</feature>
<dbReference type="GO" id="GO:0008324">
    <property type="term" value="F:monoatomic cation transmembrane transporter activity"/>
    <property type="evidence" value="ECO:0007669"/>
    <property type="project" value="InterPro"/>
</dbReference>
<dbReference type="EMBL" id="SJPH01000002">
    <property type="protein sequence ID" value="TWT47677.1"/>
    <property type="molecule type" value="Genomic_DNA"/>
</dbReference>
<evidence type="ECO:0000256" key="4">
    <source>
        <dbReference type="ARBA" id="ARBA00022737"/>
    </source>
</evidence>
<keyword evidence="4" id="KW-0677">Repeat</keyword>
<feature type="transmembrane region" description="Helical" evidence="7">
    <location>
        <begin position="7"/>
        <end position="28"/>
    </location>
</feature>
<gene>
    <name evidence="9" type="ORF">Pla111_12960</name>
</gene>
<dbReference type="AlphaFoldDB" id="A0A5C5WAY9"/>
<feature type="transmembrane region" description="Helical" evidence="7">
    <location>
        <begin position="61"/>
        <end position="81"/>
    </location>
</feature>
<keyword evidence="5 7" id="KW-1133">Transmembrane helix</keyword>
<proteinExistence type="predicted"/>
<feature type="transmembrane region" description="Helical" evidence="7">
    <location>
        <begin position="444"/>
        <end position="468"/>
    </location>
</feature>
<feature type="transmembrane region" description="Helical" evidence="7">
    <location>
        <begin position="146"/>
        <end position="171"/>
    </location>
</feature>
<dbReference type="PANTHER" id="PTHR43652:SF2">
    <property type="entry name" value="BASIC AMINO ACID ANTIPORTER YFCC-RELATED"/>
    <property type="match status" value="1"/>
</dbReference>
<evidence type="ECO:0000256" key="7">
    <source>
        <dbReference type="SAM" id="Phobius"/>
    </source>
</evidence>
<keyword evidence="2" id="KW-0813">Transport</keyword>
<dbReference type="FunFam" id="3.30.70.1450:FF:000009">
    <property type="entry name" value="SLC13 family permease"/>
    <property type="match status" value="1"/>
</dbReference>
<evidence type="ECO:0000313" key="9">
    <source>
        <dbReference type="EMBL" id="TWT47677.1"/>
    </source>
</evidence>
<keyword evidence="6 7" id="KW-0472">Membrane</keyword>
<evidence type="ECO:0000313" key="10">
    <source>
        <dbReference type="Proteomes" id="UP000318995"/>
    </source>
</evidence>
<feature type="transmembrane region" description="Helical" evidence="7">
    <location>
        <begin position="566"/>
        <end position="585"/>
    </location>
</feature>